<dbReference type="FunFam" id="2.40.110.10:FF:000005">
    <property type="entry name" value="Acyl-coenzyme A oxidase"/>
    <property type="match status" value="1"/>
</dbReference>
<dbReference type="SUPFAM" id="SSF56645">
    <property type="entry name" value="Acyl-CoA dehydrogenase NM domain-like"/>
    <property type="match status" value="1"/>
</dbReference>
<comment type="subcellular location">
    <subcellularLocation>
        <location evidence="2">Peroxisome</location>
    </subcellularLocation>
</comment>
<dbReference type="InterPro" id="IPR046373">
    <property type="entry name" value="Acyl-CoA_Oxase/DH_mid-dom_sf"/>
</dbReference>
<keyword evidence="10" id="KW-0576">Peroxisome</keyword>
<dbReference type="InterPro" id="IPR002655">
    <property type="entry name" value="Acyl-CoA_oxidase_C"/>
</dbReference>
<evidence type="ECO:0000256" key="1">
    <source>
        <dbReference type="ARBA" id="ARBA00001974"/>
    </source>
</evidence>
<proteinExistence type="inferred from homology"/>
<evidence type="ECO:0000259" key="14">
    <source>
        <dbReference type="Pfam" id="PF01756"/>
    </source>
</evidence>
<evidence type="ECO:0000256" key="4">
    <source>
        <dbReference type="ARBA" id="ARBA00006288"/>
    </source>
</evidence>
<comment type="similarity">
    <text evidence="4 11">Belongs to the acyl-CoA oxidase family.</text>
</comment>
<dbReference type="Gene3D" id="1.20.140.10">
    <property type="entry name" value="Butyryl-CoA Dehydrogenase, subunit A, domain 3"/>
    <property type="match status" value="2"/>
</dbReference>
<sequence>MELTQELKDMMPDFAPGPLDTYRRRAGFDWRKMRLLRDGEDILRFKHKVSKTLESDSVFFRHPSEELSRDEHRRLTLVRMKRLIKFELLDEDEFYANPTLTSVLYNVIGQYDWSLSMKLFLSYEFVTNSLRNQGSARHLKTLDEIMDFKALGCFALTEIGHGSNTKNMLTRADYDPKTEEFVLNTPNFEATKCWSGNMGQTATHAVVFAQLYTADGNCQGLNAFIVPIRCPHTLLPYPGIVVGDMGPKIGLNGVDNGFLQFKHHRIPKDCMFNRAGDMDKKGKYTGDSNTKRRMGVMLGTLSLGRVGIVGMSTANLEKALTIAIRYSAARRQFGPQDEEELPIIEYQMQQWRLFPYLAAAYVWQNFSISFLRNFINFQVAVMFGGDQEDIGEQGAEIHAVSSAAKGLSGFICRDAIQECREACGGHGYLKAAGLGDLRSDHDANNTYEGDNNVLQQQTSNYLLRIYEQKIENGTTISAPFGSTDYLDQYDAILKTRPQVGTQSDVMNMNFIIESYKFLVCWLLKSSHRKLRERLDVDKDPFIARSNSQVYFSRTLSFAFCEELVLERWHSFINVEEIEQPLAQVLERLGILYGLWALEKHLATLYQAGYFEGPKVTEFIRAGILKLCSEIKYDSVALVDAMAPSDFILNSALGKSDGQIYKNIYDSIMNSKNAMQRPDWYREFTDDKPLIGYMKARL</sequence>
<evidence type="ECO:0000256" key="10">
    <source>
        <dbReference type="ARBA" id="ARBA00023140"/>
    </source>
</evidence>
<feature type="binding site" evidence="13">
    <location>
        <position position="157"/>
    </location>
    <ligand>
        <name>FAD</name>
        <dbReference type="ChEBI" id="CHEBI:57692"/>
    </ligand>
</feature>
<dbReference type="FunFam" id="1.20.140.10:FF:000010">
    <property type="entry name" value="Acyl-coenzyme A oxidase"/>
    <property type="match status" value="1"/>
</dbReference>
<dbReference type="InterPro" id="IPR055060">
    <property type="entry name" value="ACOX_C_alpha1"/>
</dbReference>
<feature type="active site" description="Proton acceptor" evidence="12">
    <location>
        <position position="448"/>
    </location>
</feature>
<dbReference type="Pfam" id="PF01756">
    <property type="entry name" value="ACOX"/>
    <property type="match status" value="1"/>
</dbReference>
<evidence type="ECO:0000256" key="2">
    <source>
        <dbReference type="ARBA" id="ARBA00004275"/>
    </source>
</evidence>
<evidence type="ECO:0000259" key="16">
    <source>
        <dbReference type="Pfam" id="PF22924"/>
    </source>
</evidence>
<dbReference type="GO" id="GO:0005504">
    <property type="term" value="F:fatty acid binding"/>
    <property type="evidence" value="ECO:0007669"/>
    <property type="project" value="TreeGrafter"/>
</dbReference>
<dbReference type="InterPro" id="IPR036250">
    <property type="entry name" value="AcylCo_DH-like_C"/>
</dbReference>
<dbReference type="GO" id="GO:0071949">
    <property type="term" value="F:FAD binding"/>
    <property type="evidence" value="ECO:0007669"/>
    <property type="project" value="InterPro"/>
</dbReference>
<evidence type="ECO:0000256" key="8">
    <source>
        <dbReference type="ARBA" id="ARBA00023002"/>
    </source>
</evidence>
<evidence type="ECO:0000259" key="15">
    <source>
        <dbReference type="Pfam" id="PF02770"/>
    </source>
</evidence>
<dbReference type="InterPro" id="IPR009100">
    <property type="entry name" value="AcylCoA_DH/oxidase_NM_dom_sf"/>
</dbReference>
<comment type="cofactor">
    <cofactor evidence="1">
        <name>FAD</name>
        <dbReference type="ChEBI" id="CHEBI:57692"/>
    </cofactor>
</comment>
<evidence type="ECO:0000256" key="6">
    <source>
        <dbReference type="ARBA" id="ARBA00022827"/>
    </source>
</evidence>
<feature type="domain" description="Acyl-CoA oxidase/dehydrogenase middle" evidence="15">
    <location>
        <begin position="153"/>
        <end position="262"/>
    </location>
</feature>
<evidence type="ECO:0000256" key="11">
    <source>
        <dbReference type="PIRNR" id="PIRNR000168"/>
    </source>
</evidence>
<organism evidence="17">
    <name type="scientific">Aceria tosichella</name>
    <name type="common">wheat curl mite</name>
    <dbReference type="NCBI Taxonomy" id="561515"/>
    <lineage>
        <taxon>Eukaryota</taxon>
        <taxon>Metazoa</taxon>
        <taxon>Ecdysozoa</taxon>
        <taxon>Arthropoda</taxon>
        <taxon>Chelicerata</taxon>
        <taxon>Arachnida</taxon>
        <taxon>Acari</taxon>
        <taxon>Acariformes</taxon>
        <taxon>Trombidiformes</taxon>
        <taxon>Prostigmata</taxon>
        <taxon>Eupodina</taxon>
        <taxon>Eriophyoidea</taxon>
        <taxon>Eriophyidae</taxon>
        <taxon>Eriophyinae</taxon>
        <taxon>Aceriini</taxon>
        <taxon>Aceria</taxon>
    </lineage>
</organism>
<comment type="pathway">
    <text evidence="3">Lipid metabolism.</text>
</comment>
<keyword evidence="5 11" id="KW-0285">Flavoprotein</keyword>
<dbReference type="GO" id="GO:0005777">
    <property type="term" value="C:peroxisome"/>
    <property type="evidence" value="ECO:0007669"/>
    <property type="project" value="UniProtKB-SubCell"/>
</dbReference>
<dbReference type="GO" id="GO:0016402">
    <property type="term" value="F:pristanoyl-CoA oxidase activity"/>
    <property type="evidence" value="ECO:0007669"/>
    <property type="project" value="TreeGrafter"/>
</dbReference>
<dbReference type="PIRSF" id="PIRSF000168">
    <property type="entry name" value="Acyl-CoA_oxidase"/>
    <property type="match status" value="1"/>
</dbReference>
<dbReference type="EMBL" id="GGYP01004315">
    <property type="protein sequence ID" value="MDE49086.1"/>
    <property type="molecule type" value="Transcribed_RNA"/>
</dbReference>
<accession>A0A6G1SEX6</accession>
<keyword evidence="7" id="KW-0276">Fatty acid metabolism</keyword>
<dbReference type="Pfam" id="PF22924">
    <property type="entry name" value="ACOX_C_alpha1"/>
    <property type="match status" value="1"/>
</dbReference>
<evidence type="ECO:0000313" key="17">
    <source>
        <dbReference type="EMBL" id="MDE49086.1"/>
    </source>
</evidence>
<dbReference type="PANTHER" id="PTHR10909:SF390">
    <property type="entry name" value="PEROXISOMAL ACYL-COENZYME A OXIDASE 3"/>
    <property type="match status" value="1"/>
</dbReference>
<dbReference type="Pfam" id="PF02770">
    <property type="entry name" value="Acyl-CoA_dh_M"/>
    <property type="match status" value="1"/>
</dbReference>
<reference evidence="17" key="1">
    <citation type="submission" date="2018-10" db="EMBL/GenBank/DDBJ databases">
        <title>Transcriptome assembly of Aceria tosichella (Wheat curl mite) Type 2.</title>
        <authorList>
            <person name="Scully E.D."/>
            <person name="Geib S.M."/>
            <person name="Palmer N.A."/>
            <person name="Gupta A.K."/>
            <person name="Sarath G."/>
            <person name="Tatineni S."/>
        </authorList>
    </citation>
    <scope>NUCLEOTIDE SEQUENCE</scope>
    <source>
        <strain evidence="17">LincolnNE</strain>
    </source>
</reference>
<evidence type="ECO:0000256" key="13">
    <source>
        <dbReference type="PIRSR" id="PIRSR000168-2"/>
    </source>
</evidence>
<dbReference type="InterPro" id="IPR012258">
    <property type="entry name" value="Acyl-CoA_oxidase"/>
</dbReference>
<evidence type="ECO:0000256" key="3">
    <source>
        <dbReference type="ARBA" id="ARBA00005189"/>
    </source>
</evidence>
<dbReference type="AlphaFoldDB" id="A0A6G1SEX6"/>
<evidence type="ECO:0000256" key="5">
    <source>
        <dbReference type="ARBA" id="ARBA00022630"/>
    </source>
</evidence>
<dbReference type="GO" id="GO:0055088">
    <property type="term" value="P:lipid homeostasis"/>
    <property type="evidence" value="ECO:0007669"/>
    <property type="project" value="TreeGrafter"/>
</dbReference>
<gene>
    <name evidence="17" type="primary">ACOX3_1</name>
    <name evidence="17" type="ORF">g.16795</name>
</gene>
<evidence type="ECO:0000256" key="7">
    <source>
        <dbReference type="ARBA" id="ARBA00022832"/>
    </source>
</evidence>
<dbReference type="PANTHER" id="PTHR10909">
    <property type="entry name" value="ELECTRON TRANSPORT OXIDOREDUCTASE"/>
    <property type="match status" value="1"/>
</dbReference>
<feature type="domain" description="Acyl-CoA oxidase C-alpha1" evidence="16">
    <location>
        <begin position="299"/>
        <end position="463"/>
    </location>
</feature>
<evidence type="ECO:0000256" key="9">
    <source>
        <dbReference type="ARBA" id="ARBA00023098"/>
    </source>
</evidence>
<keyword evidence="6 11" id="KW-0274">FAD</keyword>
<name>A0A6G1SEX6_9ACAR</name>
<dbReference type="InterPro" id="IPR006091">
    <property type="entry name" value="Acyl-CoA_Oxase/DH_mid-dom"/>
</dbReference>
<evidence type="ECO:0000256" key="12">
    <source>
        <dbReference type="PIRSR" id="PIRSR000168-1"/>
    </source>
</evidence>
<dbReference type="GO" id="GO:0033540">
    <property type="term" value="P:fatty acid beta-oxidation using acyl-CoA oxidase"/>
    <property type="evidence" value="ECO:0007669"/>
    <property type="project" value="TreeGrafter"/>
</dbReference>
<feature type="binding site" evidence="13">
    <location>
        <position position="196"/>
    </location>
    <ligand>
        <name>FAD</name>
        <dbReference type="ChEBI" id="CHEBI:57692"/>
    </ligand>
</feature>
<dbReference type="FunFam" id="1.20.140.10:FF:000007">
    <property type="entry name" value="Acyl-coenzyme A oxidase"/>
    <property type="match status" value="1"/>
</dbReference>
<dbReference type="Gene3D" id="2.40.110.10">
    <property type="entry name" value="Butyryl-CoA Dehydrogenase, subunit A, domain 2"/>
    <property type="match status" value="1"/>
</dbReference>
<protein>
    <recommendedName>
        <fullName evidence="11">Acyl-coenzyme A oxidase</fullName>
    </recommendedName>
</protein>
<keyword evidence="8" id="KW-0560">Oxidoreductase</keyword>
<feature type="domain" description="Acyl-CoA oxidase C-terminal" evidence="14">
    <location>
        <begin position="508"/>
        <end position="684"/>
    </location>
</feature>
<dbReference type="SUPFAM" id="SSF47203">
    <property type="entry name" value="Acyl-CoA dehydrogenase C-terminal domain-like"/>
    <property type="match status" value="2"/>
</dbReference>
<keyword evidence="9" id="KW-0443">Lipid metabolism</keyword>